<sequence length="245" mass="27110">MGVSMDTFIKALLVERSQSDRTFAPLVVDNARHHAERWSELPRRVRTSLLLNNVDPTRIHKAANRKFVGRSNSLGSEDRWTSCGDSSPKQQRRPNKQAAAPLAPPACPQRQQSIEVTAETLALMGACSDTDCAHLAPSCPQRRKSVEISHISPNSVMMLPPNLPKMPERKSSEDSDLLYSSVPPPPMTIQKKNNTAPLLGSFSSSVKRSSSSLLDDDSDSDEEEFMGGSTRFHNPKPQLLKNFTF</sequence>
<feature type="region of interest" description="Disordered" evidence="1">
    <location>
        <begin position="70"/>
        <end position="110"/>
    </location>
</feature>
<feature type="compositionally biased region" description="Acidic residues" evidence="1">
    <location>
        <begin position="214"/>
        <end position="225"/>
    </location>
</feature>
<evidence type="ECO:0000313" key="2">
    <source>
        <dbReference type="EMBL" id="CAB9504778.1"/>
    </source>
</evidence>
<name>A0A9N8HC65_9STRA</name>
<organism evidence="2 3">
    <name type="scientific">Seminavis robusta</name>
    <dbReference type="NCBI Taxonomy" id="568900"/>
    <lineage>
        <taxon>Eukaryota</taxon>
        <taxon>Sar</taxon>
        <taxon>Stramenopiles</taxon>
        <taxon>Ochrophyta</taxon>
        <taxon>Bacillariophyta</taxon>
        <taxon>Bacillariophyceae</taxon>
        <taxon>Bacillariophycidae</taxon>
        <taxon>Naviculales</taxon>
        <taxon>Naviculaceae</taxon>
        <taxon>Seminavis</taxon>
    </lineage>
</organism>
<evidence type="ECO:0000256" key="1">
    <source>
        <dbReference type="SAM" id="MobiDB-lite"/>
    </source>
</evidence>
<dbReference type="Proteomes" id="UP001153069">
    <property type="component" value="Unassembled WGS sequence"/>
</dbReference>
<comment type="caution">
    <text evidence="2">The sequence shown here is derived from an EMBL/GenBank/DDBJ whole genome shotgun (WGS) entry which is preliminary data.</text>
</comment>
<accession>A0A9N8HC65</accession>
<dbReference type="AlphaFoldDB" id="A0A9N8HC65"/>
<feature type="compositionally biased region" description="Low complexity" evidence="1">
    <location>
        <begin position="198"/>
        <end position="213"/>
    </location>
</feature>
<feature type="region of interest" description="Disordered" evidence="1">
    <location>
        <begin position="183"/>
        <end position="245"/>
    </location>
</feature>
<dbReference type="EMBL" id="CAICTM010000207">
    <property type="protein sequence ID" value="CAB9504778.1"/>
    <property type="molecule type" value="Genomic_DNA"/>
</dbReference>
<protein>
    <submittedName>
        <fullName evidence="2">Uncharacterized protein</fullName>
    </submittedName>
</protein>
<reference evidence="2" key="1">
    <citation type="submission" date="2020-06" db="EMBL/GenBank/DDBJ databases">
        <authorList>
            <consortium name="Plant Systems Biology data submission"/>
        </authorList>
    </citation>
    <scope>NUCLEOTIDE SEQUENCE</scope>
    <source>
        <strain evidence="2">D6</strain>
    </source>
</reference>
<proteinExistence type="predicted"/>
<gene>
    <name evidence="2" type="ORF">SEMRO_208_G087100.1</name>
</gene>
<keyword evidence="3" id="KW-1185">Reference proteome</keyword>
<evidence type="ECO:0000313" key="3">
    <source>
        <dbReference type="Proteomes" id="UP001153069"/>
    </source>
</evidence>